<gene>
    <name evidence="7" type="ORF">NQ317_014240</name>
</gene>
<dbReference type="InterPro" id="IPR038599">
    <property type="entry name" value="LAP1C-like_C_sf"/>
</dbReference>
<dbReference type="InterPro" id="IPR008662">
    <property type="entry name" value="TOIP1/2"/>
</dbReference>
<proteinExistence type="predicted"/>
<evidence type="ECO:0000313" key="8">
    <source>
        <dbReference type="Proteomes" id="UP001162164"/>
    </source>
</evidence>
<evidence type="ECO:0000256" key="5">
    <source>
        <dbReference type="SAM" id="MobiDB-lite"/>
    </source>
</evidence>
<evidence type="ECO:0000313" key="7">
    <source>
        <dbReference type="EMBL" id="KAJ8969694.1"/>
    </source>
</evidence>
<evidence type="ECO:0000256" key="6">
    <source>
        <dbReference type="SAM" id="Phobius"/>
    </source>
</evidence>
<comment type="caution">
    <text evidence="7">The sequence shown here is derived from an EMBL/GenBank/DDBJ whole genome shotgun (WGS) entry which is preliminary data.</text>
</comment>
<sequence length="335" mass="38070">MVNNMADKPKASSTPKIIDLSRRRPIGDCYKDIQSPITNDEPTKTKTKVYSPGTRRRLDKELNELRHIPESMFQDSQVYEQNEKLCSDSNDDADIFTQESSPRNSPIVHHHLRSKKYSQNTSPSTTKYAQSIFKESSCSYDETNPREEGHFGNRDFCNCLSPKILVFIIIAFISILCLYYYSGEEKNIGNGTCLEELTKKFPSQIEDFGLTVRVNLYEIVKFNRPKTFLFLYNDDSRTTTDAILSEISKCALSVLSNCNENPIQMHGHDLSSTAFVNDYGSIQTRLKGQLEKCGVMVVKNLEEIPGASAQVFHSLCDEYNPLVNKALFFVHHESG</sequence>
<protein>
    <submittedName>
        <fullName evidence="7">Uncharacterized protein</fullName>
    </submittedName>
</protein>
<feature type="compositionally biased region" description="Basic and acidic residues" evidence="5">
    <location>
        <begin position="19"/>
        <end position="31"/>
    </location>
</feature>
<keyword evidence="8" id="KW-1185">Reference proteome</keyword>
<feature type="transmembrane region" description="Helical" evidence="6">
    <location>
        <begin position="164"/>
        <end position="181"/>
    </location>
</feature>
<dbReference type="Gene3D" id="3.40.50.12190">
    <property type="match status" value="1"/>
</dbReference>
<keyword evidence="3 6" id="KW-1133">Transmembrane helix</keyword>
<evidence type="ECO:0000256" key="1">
    <source>
        <dbReference type="ARBA" id="ARBA00004370"/>
    </source>
</evidence>
<name>A0ABQ9IZ75_9CUCU</name>
<dbReference type="EMBL" id="JAPWTJ010001748">
    <property type="protein sequence ID" value="KAJ8969694.1"/>
    <property type="molecule type" value="Genomic_DNA"/>
</dbReference>
<comment type="subcellular location">
    <subcellularLocation>
        <location evidence="1">Membrane</location>
    </subcellularLocation>
</comment>
<evidence type="ECO:0000256" key="3">
    <source>
        <dbReference type="ARBA" id="ARBA00022989"/>
    </source>
</evidence>
<organism evidence="7 8">
    <name type="scientific">Molorchus minor</name>
    <dbReference type="NCBI Taxonomy" id="1323400"/>
    <lineage>
        <taxon>Eukaryota</taxon>
        <taxon>Metazoa</taxon>
        <taxon>Ecdysozoa</taxon>
        <taxon>Arthropoda</taxon>
        <taxon>Hexapoda</taxon>
        <taxon>Insecta</taxon>
        <taxon>Pterygota</taxon>
        <taxon>Neoptera</taxon>
        <taxon>Endopterygota</taxon>
        <taxon>Coleoptera</taxon>
        <taxon>Polyphaga</taxon>
        <taxon>Cucujiformia</taxon>
        <taxon>Chrysomeloidea</taxon>
        <taxon>Cerambycidae</taxon>
        <taxon>Lamiinae</taxon>
        <taxon>Monochamini</taxon>
        <taxon>Molorchus</taxon>
    </lineage>
</organism>
<reference evidence="7" key="1">
    <citation type="journal article" date="2023" name="Insect Mol. Biol.">
        <title>Genome sequencing provides insights into the evolution of gene families encoding plant cell wall-degrading enzymes in longhorned beetles.</title>
        <authorList>
            <person name="Shin N.R."/>
            <person name="Okamura Y."/>
            <person name="Kirsch R."/>
            <person name="Pauchet Y."/>
        </authorList>
    </citation>
    <scope>NUCLEOTIDE SEQUENCE</scope>
    <source>
        <strain evidence="7">MMC_N1</strain>
    </source>
</reference>
<feature type="region of interest" description="Disordered" evidence="5">
    <location>
        <begin position="1"/>
        <end position="52"/>
    </location>
</feature>
<evidence type="ECO:0000256" key="4">
    <source>
        <dbReference type="ARBA" id="ARBA00023136"/>
    </source>
</evidence>
<accession>A0ABQ9IZ75</accession>
<dbReference type="PANTHER" id="PTHR18843:SF7">
    <property type="entry name" value="LAMINA-ASSOCIATED POLYPEPTIDE 1B ISOFORM 1-RELATED"/>
    <property type="match status" value="1"/>
</dbReference>
<dbReference type="PANTHER" id="PTHR18843">
    <property type="entry name" value="TORSIN-1A-INTERACTING PROTEIN"/>
    <property type="match status" value="1"/>
</dbReference>
<keyword evidence="2 6" id="KW-0812">Transmembrane</keyword>
<feature type="region of interest" description="Disordered" evidence="5">
    <location>
        <begin position="94"/>
        <end position="125"/>
    </location>
</feature>
<dbReference type="Proteomes" id="UP001162164">
    <property type="component" value="Unassembled WGS sequence"/>
</dbReference>
<evidence type="ECO:0000256" key="2">
    <source>
        <dbReference type="ARBA" id="ARBA00022692"/>
    </source>
</evidence>
<keyword evidence="4 6" id="KW-0472">Membrane</keyword>